<proteinExistence type="predicted"/>
<protein>
    <submittedName>
        <fullName evidence="1">Minor capsid protein</fullName>
    </submittedName>
</protein>
<name>A0A8S5UL24_9VIRU</name>
<accession>A0A8S5UL24</accession>
<sequence length="284" mass="31092">MVADWLATAGSALGNMFTKWYKNRKKSDDDGDDNMGLWSKVKGWFGNNSSSALSSALNAVTSAKFQERQFNYDKALLGYQQDWQEKMSNSAHTREVADLRNAGLNPILSATGGSGASYGSASAPSVGMPDVSPGTDAISAKTAFKNLKLMDSQQDLNDSQTYNNYKTNDLIQENINNAVLDGYIKHNQNEEIIQNMWNNRAITDATVAKIGAETDYIKNQNLHYADYIGSVVENNNSAASYNRRRSGGYSASWSNNASGDDKAWTPVFSKSAGWSSGTSYSRSW</sequence>
<reference evidence="1" key="1">
    <citation type="journal article" date="2021" name="Proc. Natl. Acad. Sci. U.S.A.">
        <title>A Catalog of Tens of Thousands of Viruses from Human Metagenomes Reveals Hidden Associations with Chronic Diseases.</title>
        <authorList>
            <person name="Tisza M.J."/>
            <person name="Buck C.B."/>
        </authorList>
    </citation>
    <scope>NUCLEOTIDE SEQUENCE</scope>
    <source>
        <strain evidence="1">CtrJ69</strain>
    </source>
</reference>
<evidence type="ECO:0000313" key="1">
    <source>
        <dbReference type="EMBL" id="DAF95197.1"/>
    </source>
</evidence>
<dbReference type="EMBL" id="BK016105">
    <property type="protein sequence ID" value="DAF95197.1"/>
    <property type="molecule type" value="Genomic_DNA"/>
</dbReference>
<organism evidence="1">
    <name type="scientific">Microviridae sp. ctrJ69</name>
    <dbReference type="NCBI Taxonomy" id="2825007"/>
    <lineage>
        <taxon>Viruses</taxon>
        <taxon>Monodnaviria</taxon>
        <taxon>Sangervirae</taxon>
        <taxon>Phixviricota</taxon>
        <taxon>Malgrandaviricetes</taxon>
        <taxon>Petitvirales</taxon>
        <taxon>Microviridae</taxon>
    </lineage>
</organism>